<evidence type="ECO:0000256" key="5">
    <source>
        <dbReference type="ARBA" id="ARBA00023136"/>
    </source>
</evidence>
<dbReference type="EMBL" id="KV784389">
    <property type="protein sequence ID" value="OEU07153.1"/>
    <property type="molecule type" value="Genomic_DNA"/>
</dbReference>
<evidence type="ECO:0000256" key="3">
    <source>
        <dbReference type="ARBA" id="ARBA00022946"/>
    </source>
</evidence>
<organism evidence="7 8">
    <name type="scientific">Fragilariopsis cylindrus CCMP1102</name>
    <dbReference type="NCBI Taxonomy" id="635003"/>
    <lineage>
        <taxon>Eukaryota</taxon>
        <taxon>Sar</taxon>
        <taxon>Stramenopiles</taxon>
        <taxon>Ochrophyta</taxon>
        <taxon>Bacillariophyta</taxon>
        <taxon>Bacillariophyceae</taxon>
        <taxon>Bacillariophycidae</taxon>
        <taxon>Bacillariales</taxon>
        <taxon>Bacillariaceae</taxon>
        <taxon>Fragilariopsis</taxon>
    </lineage>
</organism>
<dbReference type="SUPFAM" id="SSF81411">
    <property type="entry name" value="Mitochondrial cytochrome c oxidase subunit VIa"/>
    <property type="match status" value="1"/>
</dbReference>
<evidence type="ECO:0000256" key="4">
    <source>
        <dbReference type="ARBA" id="ARBA00023128"/>
    </source>
</evidence>
<dbReference type="GO" id="GO:0006123">
    <property type="term" value="P:mitochondrial electron transport, cytochrome c to oxygen"/>
    <property type="evidence" value="ECO:0007669"/>
    <property type="project" value="TreeGrafter"/>
</dbReference>
<name>A0A1E7ENR3_9STRA</name>
<dbReference type="PANTHER" id="PTHR11504">
    <property type="entry name" value="CYTOCHROME C OXIDASE POLYPEPTIDE VIA"/>
    <property type="match status" value="1"/>
</dbReference>
<keyword evidence="8" id="KW-1185">Reference proteome</keyword>
<protein>
    <submittedName>
        <fullName evidence="7">Uncharacterized protein</fullName>
    </submittedName>
</protein>
<gene>
    <name evidence="7" type="ORF">FRACYDRAFT_221304</name>
</gene>
<dbReference type="KEGG" id="fcy:FRACYDRAFT_221304"/>
<evidence type="ECO:0000256" key="1">
    <source>
        <dbReference type="ARBA" id="ARBA00004273"/>
    </source>
</evidence>
<dbReference type="OrthoDB" id="5947505at2759"/>
<keyword evidence="2" id="KW-0999">Mitochondrion inner membrane</keyword>
<evidence type="ECO:0000313" key="7">
    <source>
        <dbReference type="EMBL" id="OEU07153.1"/>
    </source>
</evidence>
<sequence>MAVRRCGAPTTALLGRTTTIHRFVQTVPKLGSEAEMKAEVIDQIRARIAYQKEVMAANPHKSHEEEWTELWTWIKISIFVCVPGTVAMLAKDFAIEEHHHRPDGPQPEYMSIRSKEFPWECDSCALFDLDCWKKCRADKAASA</sequence>
<dbReference type="AlphaFoldDB" id="A0A1E7ENR3"/>
<dbReference type="GO" id="GO:0005743">
    <property type="term" value="C:mitochondrial inner membrane"/>
    <property type="evidence" value="ECO:0007669"/>
    <property type="project" value="UniProtKB-SubCell"/>
</dbReference>
<dbReference type="PANTHER" id="PTHR11504:SF0">
    <property type="entry name" value="CYTOCHROME C OXIDASE SUBUNIT"/>
    <property type="match status" value="1"/>
</dbReference>
<dbReference type="InParanoid" id="A0A1E7ENR3"/>
<keyword evidence="3" id="KW-0809">Transit peptide</keyword>
<dbReference type="InterPro" id="IPR001349">
    <property type="entry name" value="Cyt_c_oxidase_su6a"/>
</dbReference>
<dbReference type="Gene3D" id="4.10.95.10">
    <property type="entry name" value="Cytochrome c oxidase, subunit VIa"/>
    <property type="match status" value="1"/>
</dbReference>
<keyword evidence="5" id="KW-0472">Membrane</keyword>
<dbReference type="InterPro" id="IPR036418">
    <property type="entry name" value="Cyt_c_oxidase_su6a_sf"/>
</dbReference>
<comment type="similarity">
    <text evidence="6">Belongs to the cytochrome c oxidase subunit 6A family.</text>
</comment>
<evidence type="ECO:0000256" key="6">
    <source>
        <dbReference type="RuleBase" id="RU004396"/>
    </source>
</evidence>
<comment type="subcellular location">
    <subcellularLocation>
        <location evidence="1">Mitochondrion inner membrane</location>
    </subcellularLocation>
</comment>
<proteinExistence type="inferred from homology"/>
<reference evidence="7 8" key="1">
    <citation type="submission" date="2016-09" db="EMBL/GenBank/DDBJ databases">
        <title>Extensive genetic diversity and differential bi-allelic expression allows diatom success in the polar Southern Ocean.</title>
        <authorList>
            <consortium name="DOE Joint Genome Institute"/>
            <person name="Mock T."/>
            <person name="Otillar R.P."/>
            <person name="Strauss J."/>
            <person name="Dupont C."/>
            <person name="Frickenhaus S."/>
            <person name="Maumus F."/>
            <person name="Mcmullan M."/>
            <person name="Sanges R."/>
            <person name="Schmutz J."/>
            <person name="Toseland A."/>
            <person name="Valas R."/>
            <person name="Veluchamy A."/>
            <person name="Ward B.J."/>
            <person name="Allen A."/>
            <person name="Barry K."/>
            <person name="Falciatore A."/>
            <person name="Ferrante M."/>
            <person name="Fortunato A.E."/>
            <person name="Gloeckner G."/>
            <person name="Gruber A."/>
            <person name="Hipkin R."/>
            <person name="Janech M."/>
            <person name="Kroth P."/>
            <person name="Leese F."/>
            <person name="Lindquist E."/>
            <person name="Lyon B.R."/>
            <person name="Martin J."/>
            <person name="Mayer C."/>
            <person name="Parker M."/>
            <person name="Quesneville H."/>
            <person name="Raymond J."/>
            <person name="Uhlig C."/>
            <person name="Valentin K.U."/>
            <person name="Worden A.Z."/>
            <person name="Armbrust E.V."/>
            <person name="Bowler C."/>
            <person name="Green B."/>
            <person name="Moulton V."/>
            <person name="Van Oosterhout C."/>
            <person name="Grigoriev I."/>
        </authorList>
    </citation>
    <scope>NUCLEOTIDE SEQUENCE [LARGE SCALE GENOMIC DNA]</scope>
    <source>
        <strain evidence="7 8">CCMP1102</strain>
    </source>
</reference>
<evidence type="ECO:0000313" key="8">
    <source>
        <dbReference type="Proteomes" id="UP000095751"/>
    </source>
</evidence>
<dbReference type="Proteomes" id="UP000095751">
    <property type="component" value="Unassembled WGS sequence"/>
</dbReference>
<evidence type="ECO:0000256" key="2">
    <source>
        <dbReference type="ARBA" id="ARBA00022792"/>
    </source>
</evidence>
<keyword evidence="4" id="KW-0496">Mitochondrion</keyword>
<dbReference type="Pfam" id="PF02046">
    <property type="entry name" value="COX6A"/>
    <property type="match status" value="1"/>
</dbReference>
<dbReference type="GO" id="GO:0030234">
    <property type="term" value="F:enzyme regulator activity"/>
    <property type="evidence" value="ECO:0007669"/>
    <property type="project" value="TreeGrafter"/>
</dbReference>
<accession>A0A1E7ENR3</accession>